<sequence length="133" mass="15427">MKNTLFVEIDGMSGIKKLLISLFVAALFITAPSASFASEDKADVISEETDEFFDSIVNPMYIPCSYWPDEHHRYNAGKVTTREEYMGLHTHVVSENITKLNCKQYWTFRVTDYVCICGDRYEQKVKISDRHVW</sequence>
<accession>A0ABR8UBP6</accession>
<name>A0ABR8UBP6_9BACL</name>
<keyword evidence="1" id="KW-0732">Signal</keyword>
<evidence type="ECO:0000313" key="2">
    <source>
        <dbReference type="EMBL" id="MBD7985446.1"/>
    </source>
</evidence>
<protein>
    <recommendedName>
        <fullName evidence="4">Secreted protein</fullName>
    </recommendedName>
</protein>
<evidence type="ECO:0000256" key="1">
    <source>
        <dbReference type="SAM" id="SignalP"/>
    </source>
</evidence>
<evidence type="ECO:0008006" key="4">
    <source>
        <dbReference type="Google" id="ProtNLM"/>
    </source>
</evidence>
<dbReference type="RefSeq" id="WP_191695270.1">
    <property type="nucleotide sequence ID" value="NZ_JACSQN010000011.1"/>
</dbReference>
<dbReference type="EMBL" id="JACSQN010000011">
    <property type="protein sequence ID" value="MBD7985446.1"/>
    <property type="molecule type" value="Genomic_DNA"/>
</dbReference>
<proteinExistence type="predicted"/>
<organism evidence="2 3">
    <name type="scientific">Sporosarcina quadrami</name>
    <dbReference type="NCBI Taxonomy" id="2762234"/>
    <lineage>
        <taxon>Bacteria</taxon>
        <taxon>Bacillati</taxon>
        <taxon>Bacillota</taxon>
        <taxon>Bacilli</taxon>
        <taxon>Bacillales</taxon>
        <taxon>Caryophanaceae</taxon>
        <taxon>Sporosarcina</taxon>
    </lineage>
</organism>
<dbReference type="Proteomes" id="UP000626786">
    <property type="component" value="Unassembled WGS sequence"/>
</dbReference>
<feature type="chain" id="PRO_5047524513" description="Secreted protein" evidence="1">
    <location>
        <begin position="38"/>
        <end position="133"/>
    </location>
</feature>
<comment type="caution">
    <text evidence="2">The sequence shown here is derived from an EMBL/GenBank/DDBJ whole genome shotgun (WGS) entry which is preliminary data.</text>
</comment>
<evidence type="ECO:0000313" key="3">
    <source>
        <dbReference type="Proteomes" id="UP000626786"/>
    </source>
</evidence>
<feature type="signal peptide" evidence="1">
    <location>
        <begin position="1"/>
        <end position="37"/>
    </location>
</feature>
<gene>
    <name evidence="2" type="ORF">H9649_12670</name>
</gene>
<reference evidence="2 3" key="1">
    <citation type="submission" date="2020-08" db="EMBL/GenBank/DDBJ databases">
        <title>A Genomic Blueprint of the Chicken Gut Microbiome.</title>
        <authorList>
            <person name="Gilroy R."/>
            <person name="Ravi A."/>
            <person name="Getino M."/>
            <person name="Pursley I."/>
            <person name="Horton D.L."/>
            <person name="Alikhan N.-F."/>
            <person name="Baker D."/>
            <person name="Gharbi K."/>
            <person name="Hall N."/>
            <person name="Watson M."/>
            <person name="Adriaenssens E.M."/>
            <person name="Foster-Nyarko E."/>
            <person name="Jarju S."/>
            <person name="Secka A."/>
            <person name="Antonio M."/>
            <person name="Oren A."/>
            <person name="Chaudhuri R."/>
            <person name="La Ragione R.M."/>
            <person name="Hildebrand F."/>
            <person name="Pallen M.J."/>
        </authorList>
    </citation>
    <scope>NUCLEOTIDE SEQUENCE [LARGE SCALE GENOMIC DNA]</scope>
    <source>
        <strain evidence="2 3">Sa2YVA2</strain>
    </source>
</reference>
<keyword evidence="3" id="KW-1185">Reference proteome</keyword>